<feature type="domain" description="Purine catabolism PurC-like" evidence="1">
    <location>
        <begin position="21"/>
        <end position="123"/>
    </location>
</feature>
<gene>
    <name evidence="3" type="ORF">LACZS2_002269</name>
</gene>
<accession>A0ABD7Z832</accession>
<keyword evidence="4" id="KW-1185">Reference proteome</keyword>
<dbReference type="AlphaFoldDB" id="A0ABD7Z832"/>
<reference evidence="3 4" key="1">
    <citation type="submission" date="2023-08" db="EMBL/GenBank/DDBJ databases">
        <authorList>
            <person name="Buchebner-Jance M."/>
        </authorList>
    </citation>
    <scope>NUCLEOTIDE SEQUENCE [LARGE SCALE GENOMIC DNA]</scope>
    <source>
        <strain evidence="3 4">NCIMB 15475</strain>
    </source>
</reference>
<dbReference type="PANTHER" id="PTHR33744">
    <property type="entry name" value="CARBOHYDRATE DIACID REGULATOR"/>
    <property type="match status" value="1"/>
</dbReference>
<dbReference type="Pfam" id="PF07905">
    <property type="entry name" value="PucR"/>
    <property type="match status" value="1"/>
</dbReference>
<dbReference type="GeneID" id="93269949"/>
<evidence type="ECO:0000313" key="4">
    <source>
        <dbReference type="Proteomes" id="UP001229832"/>
    </source>
</evidence>
<dbReference type="Pfam" id="PF13556">
    <property type="entry name" value="HTH_30"/>
    <property type="match status" value="1"/>
</dbReference>
<dbReference type="InterPro" id="IPR042070">
    <property type="entry name" value="PucR_C-HTH_sf"/>
</dbReference>
<dbReference type="EMBL" id="CP132485">
    <property type="protein sequence ID" value="WLV83063.1"/>
    <property type="molecule type" value="Genomic_DNA"/>
</dbReference>
<evidence type="ECO:0000259" key="1">
    <source>
        <dbReference type="Pfam" id="PF07905"/>
    </source>
</evidence>
<evidence type="ECO:0000259" key="2">
    <source>
        <dbReference type="Pfam" id="PF13556"/>
    </source>
</evidence>
<evidence type="ECO:0000313" key="3">
    <source>
        <dbReference type="EMBL" id="WLV83063.1"/>
    </source>
</evidence>
<dbReference type="InterPro" id="IPR025736">
    <property type="entry name" value="PucR_C-HTH_dom"/>
</dbReference>
<proteinExistence type="predicted"/>
<organism evidence="3 4">
    <name type="scientific">Lacticaseibacillus zeae subsp. silagei</name>
    <dbReference type="NCBI Taxonomy" id="3068307"/>
    <lineage>
        <taxon>Bacteria</taxon>
        <taxon>Bacillati</taxon>
        <taxon>Bacillota</taxon>
        <taxon>Bacilli</taxon>
        <taxon>Lactobacillales</taxon>
        <taxon>Lactobacillaceae</taxon>
        <taxon>Lacticaseibacillus</taxon>
    </lineage>
</organism>
<dbReference type="PANTHER" id="PTHR33744:SF15">
    <property type="entry name" value="CARBOHYDRATE DIACID REGULATOR"/>
    <property type="match status" value="1"/>
</dbReference>
<feature type="domain" description="PucR C-terminal helix-turn-helix" evidence="2">
    <location>
        <begin position="328"/>
        <end position="383"/>
    </location>
</feature>
<dbReference type="InterPro" id="IPR012914">
    <property type="entry name" value="PucR_dom"/>
</dbReference>
<dbReference type="Gene3D" id="1.10.10.2840">
    <property type="entry name" value="PucR C-terminal helix-turn-helix domain"/>
    <property type="match status" value="1"/>
</dbReference>
<dbReference type="RefSeq" id="WP_070650351.1">
    <property type="nucleotide sequence ID" value="NZ_CP132484.1"/>
</dbReference>
<name>A0ABD7Z832_LACZE</name>
<protein>
    <submittedName>
        <fullName evidence="3">Helix-turn-helix domain-containing protein</fullName>
    </submittedName>
</protein>
<dbReference type="InterPro" id="IPR051448">
    <property type="entry name" value="CdaR-like_regulators"/>
</dbReference>
<dbReference type="Proteomes" id="UP001229832">
    <property type="component" value="Chromosome"/>
</dbReference>
<sequence>MIDLKSVLNSQHQQITPINRTNPASRLVSAITIMDNIAVEQWLRGGEIVLVGSHTLPNDQNKLKELLSQLKINQACCLIIKHVVPFTANQEFLIHFSEKIDLPVFQLATNVTYLELMNDVNTMLFKDRQSVRLAELDLNHLLKTDHPHDSDFDYISSLKNIDLYKQQVCVMQFVLMTQSSPDKRLRDLFALTTQLQSVFDVFIHNGLLLSHFILPTSTGANVVLFTSEGISYEDTKARYSQVTSQIRIPHKALYIGLSNLHPAKQLHESYQEAVFSIKIAKIFNQQNQVTSFNTIALWSLINSSLQSKKSELLSQEIQGIFKSSEMFDTLAAYFQNNESIKETSRQLYTHPNTVRYRLKEITTRTGLDYRKTDDKFRLYVAVIIQTLKQGKH</sequence>